<gene>
    <name evidence="2" type="ORF">MicloDRAFT_00015640</name>
</gene>
<keyword evidence="1" id="KW-0472">Membrane</keyword>
<dbReference type="AlphaFoldDB" id="I4YYQ1"/>
<reference evidence="2 3" key="1">
    <citation type="submission" date="2012-02" db="EMBL/GenBank/DDBJ databases">
        <title>Improved High-Quality Draft sequence of Microvirga sp. WSM3557.</title>
        <authorList>
            <consortium name="US DOE Joint Genome Institute"/>
            <person name="Lucas S."/>
            <person name="Han J."/>
            <person name="Lapidus A."/>
            <person name="Cheng J.-F."/>
            <person name="Goodwin L."/>
            <person name="Pitluck S."/>
            <person name="Peters L."/>
            <person name="Zhang X."/>
            <person name="Detter J.C."/>
            <person name="Han C."/>
            <person name="Tapia R."/>
            <person name="Land M."/>
            <person name="Hauser L."/>
            <person name="Kyrpides N."/>
            <person name="Ivanova N."/>
            <person name="Pagani I."/>
            <person name="Brau L."/>
            <person name="Yates R."/>
            <person name="O'Hara G."/>
            <person name="Rui T."/>
            <person name="Howieson J."/>
            <person name="Reeve W."/>
            <person name="Woyke T."/>
        </authorList>
    </citation>
    <scope>NUCLEOTIDE SEQUENCE [LARGE SCALE GENOMIC DNA]</scope>
    <source>
        <strain evidence="2 3">WSM3557</strain>
    </source>
</reference>
<dbReference type="HOGENOM" id="CLU_1823151_0_0_5"/>
<keyword evidence="3" id="KW-1185">Reference proteome</keyword>
<accession>I4YYQ1</accession>
<organism evidence="2 3">
    <name type="scientific">Microvirga lotononidis</name>
    <dbReference type="NCBI Taxonomy" id="864069"/>
    <lineage>
        <taxon>Bacteria</taxon>
        <taxon>Pseudomonadati</taxon>
        <taxon>Pseudomonadota</taxon>
        <taxon>Alphaproteobacteria</taxon>
        <taxon>Hyphomicrobiales</taxon>
        <taxon>Methylobacteriaceae</taxon>
        <taxon>Microvirga</taxon>
    </lineage>
</organism>
<feature type="transmembrane region" description="Helical" evidence="1">
    <location>
        <begin position="78"/>
        <end position="96"/>
    </location>
</feature>
<sequence length="141" mass="16249">MAILGPLILIFLGTVVVLLYRRWQLRSAARLGVLILWLVLALVCSFAFYDRYWLWRDCFNELGRCYDSNAGVMVEQSGLIWGILTLPFGLLAIRGLRQLLRQRTAPPSPDSADFGGFFFPFPRARMRVGVKFQRFVTKYLI</sequence>
<name>I4YYQ1_9HYPH</name>
<dbReference type="eggNOG" id="ENOG5033HZE">
    <property type="taxonomic scope" value="Bacteria"/>
</dbReference>
<dbReference type="STRING" id="864069.MicloDRAFT_00015640"/>
<dbReference type="OrthoDB" id="7872096at2"/>
<dbReference type="EMBL" id="JH660641">
    <property type="protein sequence ID" value="EIM29093.1"/>
    <property type="molecule type" value="Genomic_DNA"/>
</dbReference>
<dbReference type="PATRIC" id="fig|864069.3.peg.1734"/>
<protein>
    <submittedName>
        <fullName evidence="2">Uncharacterized protein</fullName>
    </submittedName>
</protein>
<evidence type="ECO:0000256" key="1">
    <source>
        <dbReference type="SAM" id="Phobius"/>
    </source>
</evidence>
<feature type="transmembrane region" description="Helical" evidence="1">
    <location>
        <begin position="30"/>
        <end position="49"/>
    </location>
</feature>
<keyword evidence="1" id="KW-1133">Transmembrane helix</keyword>
<dbReference type="RefSeq" id="WP_009490513.1">
    <property type="nucleotide sequence ID" value="NZ_CP141048.1"/>
</dbReference>
<keyword evidence="1" id="KW-0812">Transmembrane</keyword>
<proteinExistence type="predicted"/>
<dbReference type="Proteomes" id="UP000003947">
    <property type="component" value="Unassembled WGS sequence"/>
</dbReference>
<evidence type="ECO:0000313" key="2">
    <source>
        <dbReference type="EMBL" id="EIM29093.1"/>
    </source>
</evidence>
<feature type="transmembrane region" description="Helical" evidence="1">
    <location>
        <begin position="6"/>
        <end position="23"/>
    </location>
</feature>
<evidence type="ECO:0000313" key="3">
    <source>
        <dbReference type="Proteomes" id="UP000003947"/>
    </source>
</evidence>